<feature type="region of interest" description="Disordered" evidence="4">
    <location>
        <begin position="1"/>
        <end position="28"/>
    </location>
</feature>
<evidence type="ECO:0000256" key="4">
    <source>
        <dbReference type="SAM" id="MobiDB-lite"/>
    </source>
</evidence>
<dbReference type="GO" id="GO:0008173">
    <property type="term" value="F:RNA methyltransferase activity"/>
    <property type="evidence" value="ECO:0007669"/>
    <property type="project" value="InterPro"/>
</dbReference>
<dbReference type="AlphaFoldDB" id="A0A8F9XGR6"/>
<dbReference type="InterPro" id="IPR051259">
    <property type="entry name" value="rRNA_Methyltransferase"/>
</dbReference>
<dbReference type="SUPFAM" id="SSF55315">
    <property type="entry name" value="L30e-like"/>
    <property type="match status" value="1"/>
</dbReference>
<dbReference type="PANTHER" id="PTHR43191">
    <property type="entry name" value="RRNA METHYLTRANSFERASE 3"/>
    <property type="match status" value="1"/>
</dbReference>
<dbReference type="GO" id="GO:0032259">
    <property type="term" value="P:methylation"/>
    <property type="evidence" value="ECO:0007669"/>
    <property type="project" value="UniProtKB-KW"/>
</dbReference>
<gene>
    <name evidence="7" type="ORF">K0B96_02585</name>
</gene>
<dbReference type="GO" id="GO:0006396">
    <property type="term" value="P:RNA processing"/>
    <property type="evidence" value="ECO:0007669"/>
    <property type="project" value="InterPro"/>
</dbReference>
<dbReference type="Gene3D" id="3.40.1280.10">
    <property type="match status" value="1"/>
</dbReference>
<keyword evidence="3" id="KW-0808">Transferase</keyword>
<dbReference type="InterPro" id="IPR029026">
    <property type="entry name" value="tRNA_m1G_MTases_N"/>
</dbReference>
<feature type="domain" description="MRM3-like substrate binding" evidence="6">
    <location>
        <begin position="56"/>
        <end position="102"/>
    </location>
</feature>
<dbReference type="CDD" id="cd18109">
    <property type="entry name" value="SpoU-like_RNA-MTase"/>
    <property type="match status" value="1"/>
</dbReference>
<comment type="similarity">
    <text evidence="1">Belongs to the class IV-like SAM-binding methyltransferase superfamily. RNA methyltransferase TrmH family.</text>
</comment>
<evidence type="ECO:0000256" key="1">
    <source>
        <dbReference type="ARBA" id="ARBA00007228"/>
    </source>
</evidence>
<dbReference type="InterPro" id="IPR029028">
    <property type="entry name" value="Alpha/beta_knot_MTases"/>
</dbReference>
<evidence type="ECO:0000256" key="2">
    <source>
        <dbReference type="ARBA" id="ARBA00022603"/>
    </source>
</evidence>
<accession>A0A8F9XGR6</accession>
<dbReference type="GO" id="GO:0003723">
    <property type="term" value="F:RNA binding"/>
    <property type="evidence" value="ECO:0007669"/>
    <property type="project" value="InterPro"/>
</dbReference>
<dbReference type="InterPro" id="IPR029064">
    <property type="entry name" value="Ribosomal_eL30-like_sf"/>
</dbReference>
<dbReference type="Pfam" id="PF00588">
    <property type="entry name" value="SpoU_methylase"/>
    <property type="match status" value="1"/>
</dbReference>
<dbReference type="InterPro" id="IPR001537">
    <property type="entry name" value="SpoU_MeTrfase"/>
</dbReference>
<evidence type="ECO:0000256" key="3">
    <source>
        <dbReference type="ARBA" id="ARBA00022679"/>
    </source>
</evidence>
<organism evidence="7 8">
    <name type="scientific">Horticoccus luteus</name>
    <dbReference type="NCBI Taxonomy" id="2862869"/>
    <lineage>
        <taxon>Bacteria</taxon>
        <taxon>Pseudomonadati</taxon>
        <taxon>Verrucomicrobiota</taxon>
        <taxon>Opitutia</taxon>
        <taxon>Opitutales</taxon>
        <taxon>Opitutaceae</taxon>
        <taxon>Horticoccus</taxon>
    </lineage>
</organism>
<dbReference type="EMBL" id="CP080507">
    <property type="protein sequence ID" value="QYM79522.1"/>
    <property type="molecule type" value="Genomic_DNA"/>
</dbReference>
<keyword evidence="8" id="KW-1185">Reference proteome</keyword>
<reference evidence="7" key="1">
    <citation type="submission" date="2021-08" db="EMBL/GenBank/DDBJ databases">
        <title>Genome of a novel bacterium of the phylum Verrucomicrobia, Oleiharenicola sp. KSB-15.</title>
        <authorList>
            <person name="Chung J.-H."/>
            <person name="Ahn J.-H."/>
            <person name="Yoon Y."/>
            <person name="Kim D.-Y."/>
            <person name="An S.-H."/>
            <person name="Park I."/>
            <person name="Yeon J."/>
        </authorList>
    </citation>
    <scope>NUCLEOTIDE SEQUENCE</scope>
    <source>
        <strain evidence="7">KSB-15</strain>
    </source>
</reference>
<evidence type="ECO:0000313" key="7">
    <source>
        <dbReference type="EMBL" id="QYM79522.1"/>
    </source>
</evidence>
<evidence type="ECO:0000313" key="8">
    <source>
        <dbReference type="Proteomes" id="UP000825051"/>
    </source>
</evidence>
<evidence type="ECO:0000259" key="6">
    <source>
        <dbReference type="Pfam" id="PF22435"/>
    </source>
</evidence>
<feature type="domain" description="tRNA/rRNA methyltransferase SpoU type" evidence="5">
    <location>
        <begin position="191"/>
        <end position="325"/>
    </location>
</feature>
<dbReference type="KEGG" id="ole:K0B96_02585"/>
<dbReference type="Pfam" id="PF22435">
    <property type="entry name" value="MRM3-like_sub_bind"/>
    <property type="match status" value="1"/>
</dbReference>
<proteinExistence type="inferred from homology"/>
<dbReference type="InterPro" id="IPR053888">
    <property type="entry name" value="MRM3-like_sub_bind"/>
</dbReference>
<keyword evidence="2 7" id="KW-0489">Methyltransferase</keyword>
<protein>
    <submittedName>
        <fullName evidence="7">RNA methyltransferase</fullName>
    </submittedName>
</protein>
<name>A0A8F9XGR6_9BACT</name>
<sequence>MKRPAPPLQATAAQNASPAREHSRFTATTRARRPLVVALAAAARAAPCCAVLTKAAVQRLRSLREKKHREALGSFVVEGEKVVGELLAAGTVFTELYATPDWPEPPSLTLTPPDVDGVPSPRSPTSELTSQPSTPTQPPVGGVPSPRNPTVTRITPDEMARASHFPTPSTILAVGPLRRLDLAPRELDRGLTLALDGVQDPGNVGTLLRLADWFALDRVLLSADCADLFHQKTINASMGSFARVRVSTVDLAAALDTTSAAIFGCDLAGTDVHTWAPPRDAVIVIGSEGRGLSPAVRALVTEFLTIPRHGRAESLNAALAAAIVCDNLRRCLR</sequence>
<dbReference type="Gene3D" id="3.30.1330.30">
    <property type="match status" value="1"/>
</dbReference>
<feature type="region of interest" description="Disordered" evidence="4">
    <location>
        <begin position="98"/>
        <end position="153"/>
    </location>
</feature>
<dbReference type="SUPFAM" id="SSF75217">
    <property type="entry name" value="alpha/beta knot"/>
    <property type="match status" value="1"/>
</dbReference>
<evidence type="ECO:0000259" key="5">
    <source>
        <dbReference type="Pfam" id="PF00588"/>
    </source>
</evidence>
<dbReference type="Proteomes" id="UP000825051">
    <property type="component" value="Chromosome"/>
</dbReference>
<feature type="compositionally biased region" description="Low complexity" evidence="4">
    <location>
        <begin position="123"/>
        <end position="145"/>
    </location>
</feature>
<dbReference type="PANTHER" id="PTHR43191:SF2">
    <property type="entry name" value="RRNA METHYLTRANSFERASE 3, MITOCHONDRIAL"/>
    <property type="match status" value="1"/>
</dbReference>